<sequence length="1149" mass="130220">MNWMAVKALATKADGFALYFLGECNNSLCLFTPTGAKDGPPSLIPSGPIAFGTTIAAHVAKTRKTLLVEDIMGDERFPDGTGQDSGIHVHSVLCLPILTAIGDLIAILELHRHWGKEPFNLSHQEVATANLAWASVAIHQVQVCRGLAKQTELNDFLLDVSKTYFDNIVAIDSLLEHIMIYAKNLVNADRCALFQVDHNNKELYSDLFDIGEEKEGKPVFRKTKEIRFSIDKGIAGQVARTGEVLNIPDAYADPRFNREVDLKTGYTTRNILCMPIVSRGTVIGVVQMVNKLSGSAFTKTDENNFKMFAVFCALALHCANMYHRIRHSECIYRVTMEKLSYHSICTSEEWKTLTQLNLPAPIYKEIETFHFDINPFEEIWPAVFIYMVHNSCGKTSFELEKLCRFTMSVRKNYRRVPYHNWKHAVTVAHCMYAILQKASGMFTELEKKGLLIACLCHDLDHRGYSNTYLQKFDHPLAALYSTSTMEQHHFSQTVSILQLEGHNIFSNLNSSEYEQVLEIIRKAIIATDLALYFNNHQQLTELLTSHALDLNNHSHRDRVIGLMMTACDLCSVTKKWQITRLTANDIYAEFWAEGDEMKKIGLQPIPMMDRDKKDEVPQGQGNLGQWEKISRGEAEDIVPSRPCDSGPVKHLETLGYNYHRDTERNASITRFRLLGNRLKRSRCCGREESLISVVTQTMSNSSRPKPTCFSSDIHRLLLAAEAGQKVDILTYCSGHLGPRSLSQSQPQKEKSQSFWNMPQSLEGTPNPLTVPQTRTKTLTFVKKNEIKESSSEFSTGTTLVESEVSRSRRGQATDRSSQTDRGKNESLPKIVYCSSNSLPVQPRALSQKKSNFSADPEGKQQFCLSHSDEKKQLETKQRFGRQVIGKPDPRAGINVAELHERKLEKELKKLSAQSWPSRDRLVVFSDVFDDVCEGSPVFGRILREIKTDYDLYVNHLMSSQSSLQNMSPNTSLKDLGNGKVREMELEDAEKEVSRLEQEAREALEENKRVRNELQNVPTITGPEDSDMKNRSLSELQDRGTAISFTTSVQSKRLHVVNVWREIQQLEEEIKEKMVPTAAATATERSIKDLKTEIMRLIASNDCLRTANKDLTNNINMVLNREKASKAIRRMLWEEINCDLQQRANSFISK</sequence>
<dbReference type="FunFam" id="1.10.1300.10:FF:000007">
    <property type="entry name" value="Phosphodiesterase 10A"/>
    <property type="match status" value="1"/>
</dbReference>
<dbReference type="PROSITE" id="PS00126">
    <property type="entry name" value="PDEASE_I_1"/>
    <property type="match status" value="1"/>
</dbReference>
<dbReference type="SUPFAM" id="SSF109604">
    <property type="entry name" value="HD-domain/PDEase-like"/>
    <property type="match status" value="1"/>
</dbReference>
<evidence type="ECO:0000256" key="10">
    <source>
        <dbReference type="SAM" id="MobiDB-lite"/>
    </source>
</evidence>
<dbReference type="PRINTS" id="PR00387">
    <property type="entry name" value="PDIESTERASE1"/>
</dbReference>
<dbReference type="InterPro" id="IPR002073">
    <property type="entry name" value="PDEase_catalytic_dom"/>
</dbReference>
<feature type="active site" description="Proton donor" evidence="5">
    <location>
        <position position="419"/>
    </location>
</feature>
<evidence type="ECO:0000256" key="7">
    <source>
        <dbReference type="PIRSR" id="PIRSR623088-3"/>
    </source>
</evidence>
<dbReference type="Gene3D" id="3.30.450.40">
    <property type="match status" value="2"/>
</dbReference>
<evidence type="ECO:0000256" key="6">
    <source>
        <dbReference type="PIRSR" id="PIRSR623088-2"/>
    </source>
</evidence>
<feature type="binding site" evidence="7">
    <location>
        <position position="423"/>
    </location>
    <ligand>
        <name>Zn(2+)</name>
        <dbReference type="ChEBI" id="CHEBI:29105"/>
        <label>1</label>
    </ligand>
</feature>
<organism evidence="12 13">
    <name type="scientific">Larimichthys crocea</name>
    <name type="common">Large yellow croaker</name>
    <name type="synonym">Pseudosciaena crocea</name>
    <dbReference type="NCBI Taxonomy" id="215358"/>
    <lineage>
        <taxon>Eukaryota</taxon>
        <taxon>Metazoa</taxon>
        <taxon>Chordata</taxon>
        <taxon>Craniata</taxon>
        <taxon>Vertebrata</taxon>
        <taxon>Euteleostomi</taxon>
        <taxon>Actinopterygii</taxon>
        <taxon>Neopterygii</taxon>
        <taxon>Teleostei</taxon>
        <taxon>Neoteleostei</taxon>
        <taxon>Acanthomorphata</taxon>
        <taxon>Eupercaria</taxon>
        <taxon>Sciaenidae</taxon>
        <taxon>Larimichthys</taxon>
    </lineage>
</organism>
<dbReference type="PROSITE" id="PS51845">
    <property type="entry name" value="PDEASE_I_2"/>
    <property type="match status" value="1"/>
</dbReference>
<dbReference type="Pfam" id="PF01590">
    <property type="entry name" value="GAF"/>
    <property type="match status" value="2"/>
</dbReference>
<feature type="binding site" evidence="6">
    <location>
        <position position="568"/>
    </location>
    <ligand>
        <name>AMP</name>
        <dbReference type="ChEBI" id="CHEBI:456215"/>
    </ligand>
</feature>
<evidence type="ECO:0000256" key="2">
    <source>
        <dbReference type="ARBA" id="ARBA00022723"/>
    </source>
</evidence>
<gene>
    <name evidence="12" type="ORF">D5F01_LYC24612</name>
</gene>
<dbReference type="Gene3D" id="1.10.1300.10">
    <property type="entry name" value="3'5'-cyclic nucleotide phosphodiesterase, catalytic domain"/>
    <property type="match status" value="1"/>
</dbReference>
<feature type="binding site" evidence="7">
    <location>
        <position position="568"/>
    </location>
    <ligand>
        <name>Zn(2+)</name>
        <dbReference type="ChEBI" id="CHEBI:29105"/>
        <label>1</label>
    </ligand>
</feature>
<dbReference type="SUPFAM" id="SSF55781">
    <property type="entry name" value="GAF domain-like"/>
    <property type="match status" value="2"/>
</dbReference>
<keyword evidence="4 9" id="KW-0175">Coiled coil</keyword>
<dbReference type="InterPro" id="IPR032755">
    <property type="entry name" value="TSNAXIP1_N"/>
</dbReference>
<feature type="region of interest" description="Disordered" evidence="10">
    <location>
        <begin position="791"/>
        <end position="829"/>
    </location>
</feature>
<evidence type="ECO:0000256" key="1">
    <source>
        <dbReference type="ARBA" id="ARBA00022535"/>
    </source>
</evidence>
<dbReference type="CDD" id="cd00077">
    <property type="entry name" value="HDc"/>
    <property type="match status" value="1"/>
</dbReference>
<dbReference type="FunFam" id="3.30.450.40:FF:000005">
    <property type="entry name" value="Phosphodiesterase"/>
    <property type="match status" value="1"/>
</dbReference>
<dbReference type="AlphaFoldDB" id="A0A6G0HE31"/>
<dbReference type="InterPro" id="IPR023174">
    <property type="entry name" value="PDEase_CS"/>
</dbReference>
<dbReference type="GO" id="GO:0004114">
    <property type="term" value="F:3',5'-cyclic-nucleotide phosphodiesterase activity"/>
    <property type="evidence" value="ECO:0007669"/>
    <property type="project" value="InterPro"/>
</dbReference>
<feature type="coiled-coil region" evidence="9">
    <location>
        <begin position="978"/>
        <end position="1016"/>
    </location>
</feature>
<comment type="caution">
    <text evidence="12">The sequence shown here is derived from an EMBL/GenBank/DDBJ whole genome shotgun (WGS) entry which is preliminary data.</text>
</comment>
<keyword evidence="3 8" id="KW-0378">Hydrolase</keyword>
<keyword evidence="13" id="KW-1185">Reference proteome</keyword>
<evidence type="ECO:0000259" key="11">
    <source>
        <dbReference type="PROSITE" id="PS51845"/>
    </source>
</evidence>
<name>A0A6G0HE31_LARCR</name>
<dbReference type="PANTHER" id="PTHR11347">
    <property type="entry name" value="CYCLIC NUCLEOTIDE PHOSPHODIESTERASE"/>
    <property type="match status" value="1"/>
</dbReference>
<dbReference type="SMART" id="SM00065">
    <property type="entry name" value="GAF"/>
    <property type="match status" value="2"/>
</dbReference>
<evidence type="ECO:0000313" key="12">
    <source>
        <dbReference type="EMBL" id="KAE8277453.1"/>
    </source>
</evidence>
<dbReference type="EMBL" id="REGW02000623">
    <property type="protein sequence ID" value="KAE8277453.1"/>
    <property type="molecule type" value="Genomic_DNA"/>
</dbReference>
<accession>A0A6G0HE31</accession>
<feature type="binding site" evidence="6">
    <location>
        <begin position="419"/>
        <end position="423"/>
    </location>
    <ligand>
        <name>AMP</name>
        <dbReference type="ChEBI" id="CHEBI:456215"/>
    </ligand>
</feature>
<evidence type="ECO:0000256" key="5">
    <source>
        <dbReference type="PIRSR" id="PIRSR623088-1"/>
    </source>
</evidence>
<feature type="binding site" evidence="7">
    <location>
        <position position="458"/>
    </location>
    <ligand>
        <name>Zn(2+)</name>
        <dbReference type="ChEBI" id="CHEBI:29105"/>
        <label>2</label>
    </ligand>
</feature>
<feature type="binding site" evidence="6">
    <location>
        <position position="620"/>
    </location>
    <ligand>
        <name>AMP</name>
        <dbReference type="ChEBI" id="CHEBI:456215"/>
    </ligand>
</feature>
<evidence type="ECO:0000256" key="3">
    <source>
        <dbReference type="ARBA" id="ARBA00022801"/>
    </source>
</evidence>
<feature type="domain" description="PDEase" evidence="11">
    <location>
        <begin position="346"/>
        <end position="668"/>
    </location>
</feature>
<proteinExistence type="inferred from homology"/>
<dbReference type="GO" id="GO:0007165">
    <property type="term" value="P:signal transduction"/>
    <property type="evidence" value="ECO:0007669"/>
    <property type="project" value="InterPro"/>
</dbReference>
<evidence type="ECO:0000256" key="8">
    <source>
        <dbReference type="RuleBase" id="RU363067"/>
    </source>
</evidence>
<feature type="compositionally biased region" description="Polar residues" evidence="10">
    <location>
        <begin position="754"/>
        <end position="771"/>
    </location>
</feature>
<reference evidence="12 13" key="1">
    <citation type="submission" date="2019-07" db="EMBL/GenBank/DDBJ databases">
        <title>Chromosome genome assembly for large yellow croaker.</title>
        <authorList>
            <person name="Xiao S."/>
        </authorList>
    </citation>
    <scope>NUCLEOTIDE SEQUENCE [LARGE SCALE GENOMIC DNA]</scope>
    <source>
        <strain evidence="12">JMULYC20181020</strain>
        <tissue evidence="12">Muscle</tissue>
    </source>
</reference>
<dbReference type="EC" id="3.1.4.-" evidence="8"/>
<feature type="binding site" evidence="7">
    <location>
        <position position="458"/>
    </location>
    <ligand>
        <name>Zn(2+)</name>
        <dbReference type="ChEBI" id="CHEBI:29105"/>
        <label>1</label>
    </ligand>
</feature>
<feature type="compositionally biased region" description="Polar residues" evidence="10">
    <location>
        <begin position="791"/>
        <end position="800"/>
    </location>
</feature>
<evidence type="ECO:0000313" key="13">
    <source>
        <dbReference type="Proteomes" id="UP000424527"/>
    </source>
</evidence>
<dbReference type="Pfam" id="PF00233">
    <property type="entry name" value="PDEase_I"/>
    <property type="match status" value="1"/>
</dbReference>
<feature type="region of interest" description="Disordered" evidence="10">
    <location>
        <begin position="737"/>
        <end position="771"/>
    </location>
</feature>
<comment type="similarity">
    <text evidence="8">Belongs to the cyclic nucleotide phosphodiesterase family.</text>
</comment>
<protein>
    <recommendedName>
        <fullName evidence="8">Phosphodiesterase</fullName>
        <ecNumber evidence="8">3.1.4.-</ecNumber>
    </recommendedName>
</protein>
<dbReference type="SMART" id="SM00471">
    <property type="entry name" value="HDc"/>
    <property type="match status" value="1"/>
</dbReference>
<dbReference type="Pfam" id="PF15739">
    <property type="entry name" value="TSNAXIP1_N"/>
    <property type="match status" value="1"/>
</dbReference>
<comment type="cofactor">
    <cofactor evidence="8">
        <name>a divalent metal cation</name>
        <dbReference type="ChEBI" id="CHEBI:60240"/>
    </cofactor>
    <text evidence="8">Binds 2 divalent metal cations per subunit. Site 1 may preferentially bind zinc ions, while site 2 has a preference for magnesium and/or manganese ions.</text>
</comment>
<dbReference type="InterPro" id="IPR003018">
    <property type="entry name" value="GAF"/>
</dbReference>
<dbReference type="InterPro" id="IPR003607">
    <property type="entry name" value="HD/PDEase_dom"/>
</dbReference>
<keyword evidence="2 7" id="KW-0479">Metal-binding</keyword>
<dbReference type="GO" id="GO:0046872">
    <property type="term" value="F:metal ion binding"/>
    <property type="evidence" value="ECO:0007669"/>
    <property type="project" value="UniProtKB-KW"/>
</dbReference>
<keyword evidence="1" id="KW-0140">cGMP</keyword>
<evidence type="ECO:0000256" key="9">
    <source>
        <dbReference type="SAM" id="Coils"/>
    </source>
</evidence>
<dbReference type="InterPro" id="IPR029016">
    <property type="entry name" value="GAF-like_dom_sf"/>
</dbReference>
<evidence type="ECO:0000256" key="4">
    <source>
        <dbReference type="ARBA" id="ARBA00023054"/>
    </source>
</evidence>
<dbReference type="InterPro" id="IPR036971">
    <property type="entry name" value="PDEase_catalytic_dom_sf"/>
</dbReference>
<dbReference type="InterPro" id="IPR023088">
    <property type="entry name" value="PDEase"/>
</dbReference>
<feature type="binding site" evidence="7">
    <location>
        <position position="457"/>
    </location>
    <ligand>
        <name>Zn(2+)</name>
        <dbReference type="ChEBI" id="CHEBI:29105"/>
        <label>1</label>
    </ligand>
</feature>
<feature type="binding site" evidence="6">
    <location>
        <position position="458"/>
    </location>
    <ligand>
        <name>AMP</name>
        <dbReference type="ChEBI" id="CHEBI:456215"/>
    </ligand>
</feature>
<dbReference type="Proteomes" id="UP000424527">
    <property type="component" value="Unassembled WGS sequence"/>
</dbReference>
<feature type="compositionally biased region" description="Basic and acidic residues" evidence="10">
    <location>
        <begin position="817"/>
        <end position="826"/>
    </location>
</feature>